<dbReference type="OrthoDB" id="9815414at2"/>
<comment type="caution">
    <text evidence="1">The sequence shown here is derived from an EMBL/GenBank/DDBJ whole genome shotgun (WGS) entry which is preliminary data.</text>
</comment>
<accession>A0A5S3WGR9</accession>
<evidence type="ECO:0008006" key="3">
    <source>
        <dbReference type="Google" id="ProtNLM"/>
    </source>
</evidence>
<dbReference type="PANTHER" id="PTHR32305:SF17">
    <property type="entry name" value="TRNA NUCLEASE WAPA"/>
    <property type="match status" value="1"/>
</dbReference>
<dbReference type="PANTHER" id="PTHR32305">
    <property type="match status" value="1"/>
</dbReference>
<dbReference type="Pfam" id="PF05593">
    <property type="entry name" value="RHS_repeat"/>
    <property type="match status" value="1"/>
</dbReference>
<reference evidence="2" key="2">
    <citation type="submission" date="2019-06" db="EMBL/GenBank/DDBJ databases">
        <title>Co-occurence of chitin degradation, pigmentation and bioactivity in marine Pseudoalteromonas.</title>
        <authorList>
            <person name="Sonnenschein E.C."/>
            <person name="Bech P.K."/>
        </authorList>
    </citation>
    <scope>NUCLEOTIDE SEQUENCE [LARGE SCALE GENOMIC DNA]</scope>
    <source>
        <strain evidence="2">S2676</strain>
    </source>
</reference>
<evidence type="ECO:0000313" key="1">
    <source>
        <dbReference type="EMBL" id="TMP23325.1"/>
    </source>
</evidence>
<protein>
    <recommendedName>
        <fullName evidence="3">RHS repeat protein</fullName>
    </recommendedName>
</protein>
<dbReference type="Proteomes" id="UP000310249">
    <property type="component" value="Unassembled WGS sequence"/>
</dbReference>
<gene>
    <name evidence="1" type="ORF">CWB99_23455</name>
</gene>
<dbReference type="EMBL" id="PNCI01000101">
    <property type="protein sequence ID" value="TMP23325.1"/>
    <property type="molecule type" value="Genomic_DNA"/>
</dbReference>
<dbReference type="InterPro" id="IPR031325">
    <property type="entry name" value="RHS_repeat"/>
</dbReference>
<dbReference type="AlphaFoldDB" id="A0A5S3WGR9"/>
<organism evidence="1 2">
    <name type="scientific">Pseudoalteromonas rubra</name>
    <dbReference type="NCBI Taxonomy" id="43658"/>
    <lineage>
        <taxon>Bacteria</taxon>
        <taxon>Pseudomonadati</taxon>
        <taxon>Pseudomonadota</taxon>
        <taxon>Gammaproteobacteria</taxon>
        <taxon>Alteromonadales</taxon>
        <taxon>Pseudoalteromonadaceae</taxon>
        <taxon>Pseudoalteromonas</taxon>
    </lineage>
</organism>
<name>A0A5S3WGR9_9GAMM</name>
<evidence type="ECO:0000313" key="2">
    <source>
        <dbReference type="Proteomes" id="UP000310249"/>
    </source>
</evidence>
<dbReference type="NCBIfam" id="TIGR01643">
    <property type="entry name" value="YD_repeat_2x"/>
    <property type="match status" value="2"/>
</dbReference>
<sequence length="141" mass="16291">MIDNDYNDQTGRKTSTKDLDRGNWQYTYNALGELLTQTDANGDKLSFEYDALGRKTTLKINNVVDSEWHYNTSQPWRLDQEVRGRWSRSYLYDGLGRQVASVTDLESALSCKDQVSYEELQGHPPKIVGISVWVFGWVMWS</sequence>
<dbReference type="Gene3D" id="2.180.10.10">
    <property type="entry name" value="RHS repeat-associated core"/>
    <property type="match status" value="1"/>
</dbReference>
<dbReference type="InterPro" id="IPR006530">
    <property type="entry name" value="YD"/>
</dbReference>
<dbReference type="InterPro" id="IPR050708">
    <property type="entry name" value="T6SS_VgrG/RHS"/>
</dbReference>
<reference evidence="1 2" key="1">
    <citation type="submission" date="2018-01" db="EMBL/GenBank/DDBJ databases">
        <authorList>
            <person name="Paulsen S."/>
            <person name="Gram L.K."/>
        </authorList>
    </citation>
    <scope>NUCLEOTIDE SEQUENCE [LARGE SCALE GENOMIC DNA]</scope>
    <source>
        <strain evidence="1 2">S2676</strain>
    </source>
</reference>
<proteinExistence type="predicted"/>